<name>A0AAV1I7N6_9CHLO</name>
<dbReference type="EMBL" id="CAUYUE010000008">
    <property type="protein sequence ID" value="CAK0783361.1"/>
    <property type="molecule type" value="Genomic_DNA"/>
</dbReference>
<keyword evidence="3" id="KW-1185">Reference proteome</keyword>
<evidence type="ECO:0000256" key="1">
    <source>
        <dbReference type="SAM" id="MobiDB-lite"/>
    </source>
</evidence>
<sequence>MLKASHESTFNHLPYHSSSRDRTAQVKAGRGCSQSKRSPLKEFCTDSNRQTPIDRSIQHSAVHGRHQVSRQCVIAAAYADDELILSLRHTSAPAVRAIQTALPYGPRGMLLVGFSKEHGDAASRWLQQMEPGFLISYCTADILAGTVQQAVMTGCDSLQFRQEEHEQVDEGLPRLVLLSGMSGEEAIAIAEHWEQFTGTPSPIFSTLVEKLLEKPMKSAILDIVKSHISSHNSSSSLADVGSLRQMIQLKMDEKQRAGPRLISRGAPQSAPAVEHPITGGRKSGHHSEPSRVDSKHATSNASGEDLDEGPTQIAAKQNQAQAEYARKLLHMASPSKAQTVDKYKRKKKSNQEELVRKGFG</sequence>
<evidence type="ECO:0000313" key="3">
    <source>
        <dbReference type="Proteomes" id="UP001314263"/>
    </source>
</evidence>
<evidence type="ECO:0000313" key="2">
    <source>
        <dbReference type="EMBL" id="CAK0783361.1"/>
    </source>
</evidence>
<comment type="caution">
    <text evidence="2">The sequence shown here is derived from an EMBL/GenBank/DDBJ whole genome shotgun (WGS) entry which is preliminary data.</text>
</comment>
<feature type="region of interest" description="Disordered" evidence="1">
    <location>
        <begin position="254"/>
        <end position="360"/>
    </location>
</feature>
<gene>
    <name evidence="2" type="ORF">CVIRNUC_006560</name>
</gene>
<protein>
    <submittedName>
        <fullName evidence="2">Uncharacterized protein</fullName>
    </submittedName>
</protein>
<feature type="region of interest" description="Disordered" evidence="1">
    <location>
        <begin position="1"/>
        <end position="49"/>
    </location>
</feature>
<dbReference type="PANTHER" id="PTHR35732:SF1">
    <property type="entry name" value="OS10G0545100 PROTEIN"/>
    <property type="match status" value="1"/>
</dbReference>
<feature type="compositionally biased region" description="Basic and acidic residues" evidence="1">
    <location>
        <begin position="285"/>
        <end position="296"/>
    </location>
</feature>
<dbReference type="AlphaFoldDB" id="A0AAV1I7N6"/>
<feature type="compositionally biased region" description="Basic and acidic residues" evidence="1">
    <location>
        <begin position="349"/>
        <end position="360"/>
    </location>
</feature>
<organism evidence="2 3">
    <name type="scientific">Coccomyxa viridis</name>
    <dbReference type="NCBI Taxonomy" id="1274662"/>
    <lineage>
        <taxon>Eukaryota</taxon>
        <taxon>Viridiplantae</taxon>
        <taxon>Chlorophyta</taxon>
        <taxon>core chlorophytes</taxon>
        <taxon>Trebouxiophyceae</taxon>
        <taxon>Trebouxiophyceae incertae sedis</taxon>
        <taxon>Coccomyxaceae</taxon>
        <taxon>Coccomyxa</taxon>
    </lineage>
</organism>
<proteinExistence type="predicted"/>
<reference evidence="2 3" key="1">
    <citation type="submission" date="2023-10" db="EMBL/GenBank/DDBJ databases">
        <authorList>
            <person name="Maclean D."/>
            <person name="Macfadyen A."/>
        </authorList>
    </citation>
    <scope>NUCLEOTIDE SEQUENCE [LARGE SCALE GENOMIC DNA]</scope>
</reference>
<dbReference type="Proteomes" id="UP001314263">
    <property type="component" value="Unassembled WGS sequence"/>
</dbReference>
<dbReference type="PANTHER" id="PTHR35732">
    <property type="entry name" value="OS10G0545100 PROTEIN"/>
    <property type="match status" value="1"/>
</dbReference>
<accession>A0AAV1I7N6</accession>